<keyword evidence="2" id="KW-0472">Membrane</keyword>
<dbReference type="GO" id="GO:0004553">
    <property type="term" value="F:hydrolase activity, hydrolyzing O-glycosyl compounds"/>
    <property type="evidence" value="ECO:0007669"/>
    <property type="project" value="InterPro"/>
</dbReference>
<dbReference type="InterPro" id="IPR012291">
    <property type="entry name" value="CBM2_carb-bd_dom_sf"/>
</dbReference>
<organism evidence="4 5">
    <name type="scientific">Glycomyces sambucus</name>
    <dbReference type="NCBI Taxonomy" id="380244"/>
    <lineage>
        <taxon>Bacteria</taxon>
        <taxon>Bacillati</taxon>
        <taxon>Actinomycetota</taxon>
        <taxon>Actinomycetes</taxon>
        <taxon>Glycomycetales</taxon>
        <taxon>Glycomycetaceae</taxon>
        <taxon>Glycomyces</taxon>
    </lineage>
</organism>
<dbReference type="GO" id="GO:0005975">
    <property type="term" value="P:carbohydrate metabolic process"/>
    <property type="evidence" value="ECO:0007669"/>
    <property type="project" value="InterPro"/>
</dbReference>
<feature type="domain" description="CBM2" evidence="3">
    <location>
        <begin position="130"/>
        <end position="209"/>
    </location>
</feature>
<dbReference type="Proteomes" id="UP000198662">
    <property type="component" value="Unassembled WGS sequence"/>
</dbReference>
<dbReference type="GO" id="GO:0030247">
    <property type="term" value="F:polysaccharide binding"/>
    <property type="evidence" value="ECO:0007669"/>
    <property type="project" value="InterPro"/>
</dbReference>
<name>A0A1G9MGX4_9ACTN</name>
<dbReference type="Pfam" id="PF00553">
    <property type="entry name" value="CBM_2"/>
    <property type="match status" value="1"/>
</dbReference>
<dbReference type="SUPFAM" id="SSF49384">
    <property type="entry name" value="Carbohydrate-binding domain"/>
    <property type="match status" value="1"/>
</dbReference>
<feature type="transmembrane region" description="Helical" evidence="2">
    <location>
        <begin position="21"/>
        <end position="40"/>
    </location>
</feature>
<dbReference type="STRING" id="380244.SAMN05216298_4970"/>
<evidence type="ECO:0000256" key="1">
    <source>
        <dbReference type="SAM" id="MobiDB-lite"/>
    </source>
</evidence>
<dbReference type="InterPro" id="IPR008965">
    <property type="entry name" value="CBM2/CBM3_carb-bd_dom_sf"/>
</dbReference>
<feature type="region of interest" description="Disordered" evidence="1">
    <location>
        <begin position="48"/>
        <end position="125"/>
    </location>
</feature>
<protein>
    <submittedName>
        <fullName evidence="4">Cellulose binding domain-containing protein</fullName>
    </submittedName>
</protein>
<dbReference type="EMBL" id="FNGF01000009">
    <property type="protein sequence ID" value="SDL73520.1"/>
    <property type="molecule type" value="Genomic_DNA"/>
</dbReference>
<keyword evidence="2" id="KW-0812">Transmembrane</keyword>
<feature type="compositionally biased region" description="Low complexity" evidence="1">
    <location>
        <begin position="62"/>
        <end position="105"/>
    </location>
</feature>
<keyword evidence="2" id="KW-1133">Transmembrane helix</keyword>
<dbReference type="Gene3D" id="2.60.40.290">
    <property type="match status" value="1"/>
</dbReference>
<dbReference type="InterPro" id="IPR001919">
    <property type="entry name" value="CBD2"/>
</dbReference>
<accession>A0A1G9MGX4</accession>
<evidence type="ECO:0000256" key="2">
    <source>
        <dbReference type="SAM" id="Phobius"/>
    </source>
</evidence>
<dbReference type="AlphaFoldDB" id="A0A1G9MGX4"/>
<evidence type="ECO:0000313" key="5">
    <source>
        <dbReference type="Proteomes" id="UP000198662"/>
    </source>
</evidence>
<evidence type="ECO:0000259" key="3">
    <source>
        <dbReference type="Pfam" id="PF00553"/>
    </source>
</evidence>
<dbReference type="OrthoDB" id="5198558at2"/>
<feature type="compositionally biased region" description="Acidic residues" evidence="1">
    <location>
        <begin position="110"/>
        <end position="124"/>
    </location>
</feature>
<sequence length="225" mass="23980">MHRSEPEPPGGGRLHGRLLQILGAFSGVVALVAMWQLGVFGGGSDREPVSAVDAATTTEWPSGAAESSSAAAAAEASSSALESPSASATPTESASPSHAPTTGAPHSEDEAPEEEEEHEEEEAPAEAYSCVAYLSLDDEWQDTVDVSVEVVNTGGERLGYWEIDLDLDDADIYHHWNMEDLGRDWYGAENWNARLDPGEDTVTGFQAEVEWDFDLPSSVPCTASE</sequence>
<proteinExistence type="predicted"/>
<gene>
    <name evidence="4" type="ORF">SAMN05216298_4970</name>
</gene>
<dbReference type="RefSeq" id="WP_091054149.1">
    <property type="nucleotide sequence ID" value="NZ_FNGF01000009.1"/>
</dbReference>
<reference evidence="5" key="1">
    <citation type="submission" date="2016-10" db="EMBL/GenBank/DDBJ databases">
        <authorList>
            <person name="Varghese N."/>
            <person name="Submissions S."/>
        </authorList>
    </citation>
    <scope>NUCLEOTIDE SEQUENCE [LARGE SCALE GENOMIC DNA]</scope>
    <source>
        <strain evidence="5">CGMCC 4.3147</strain>
    </source>
</reference>
<keyword evidence="5" id="KW-1185">Reference proteome</keyword>
<evidence type="ECO:0000313" key="4">
    <source>
        <dbReference type="EMBL" id="SDL73520.1"/>
    </source>
</evidence>